<reference evidence="3 4" key="1">
    <citation type="submission" date="2016-10" db="EMBL/GenBank/DDBJ databases">
        <authorList>
            <person name="de Groot N.N."/>
        </authorList>
    </citation>
    <scope>NUCLEOTIDE SEQUENCE [LARGE SCALE GENOMIC DNA]</scope>
    <source>
        <strain evidence="3 4">DSM 527</strain>
    </source>
</reference>
<feature type="transmembrane region" description="Helical" evidence="1">
    <location>
        <begin position="12"/>
        <end position="34"/>
    </location>
</feature>
<keyword evidence="3" id="KW-0378">Hydrolase</keyword>
<evidence type="ECO:0000313" key="3">
    <source>
        <dbReference type="EMBL" id="SDH31516.1"/>
    </source>
</evidence>
<evidence type="ECO:0000259" key="2">
    <source>
        <dbReference type="Pfam" id="PF01757"/>
    </source>
</evidence>
<dbReference type="GO" id="GO:0000271">
    <property type="term" value="P:polysaccharide biosynthetic process"/>
    <property type="evidence" value="ECO:0007669"/>
    <property type="project" value="TreeGrafter"/>
</dbReference>
<proteinExistence type="predicted"/>
<dbReference type="GO" id="GO:0016747">
    <property type="term" value="F:acyltransferase activity, transferring groups other than amino-acyl groups"/>
    <property type="evidence" value="ECO:0007669"/>
    <property type="project" value="InterPro"/>
</dbReference>
<dbReference type="RefSeq" id="WP_089837654.1">
    <property type="nucleotide sequence ID" value="NZ_FNBN01000011.1"/>
</dbReference>
<accession>A0A1G8BE64</accession>
<dbReference type="OrthoDB" id="9796461at2"/>
<dbReference type="PANTHER" id="PTHR23028">
    <property type="entry name" value="ACETYLTRANSFERASE"/>
    <property type="match status" value="1"/>
</dbReference>
<keyword evidence="1" id="KW-0472">Membrane</keyword>
<feature type="transmembrane region" description="Helical" evidence="1">
    <location>
        <begin position="322"/>
        <end position="342"/>
    </location>
</feature>
<dbReference type="GO" id="GO:0016020">
    <property type="term" value="C:membrane"/>
    <property type="evidence" value="ECO:0007669"/>
    <property type="project" value="TreeGrafter"/>
</dbReference>
<keyword evidence="1" id="KW-0812">Transmembrane</keyword>
<sequence length="373" mass="42557">MLQNKNPEHYYWLDLFRGLASLVVVTTHCRTMLFVEYGLLPASDKTLQTSIFFLFTRIAHEAVLLFFVLSGFLVGGKVIQRLRAGTFDLRSYVLDRTVRIMLPLLSALILIIISNTIIGEKFTVIDYIGNILSLQGILVPWVSGPLWSLAYEVWFYVLMGAAAWWLTTSKDGNRYIAVFLLFICFLIFSHLKASHLFIWLLGALSFSYIKKSNFLLVTGIVALIGSMVVLQIYGTESRTFKLQNIDNIRTVCELCLGISMCLIVQQVIHRRPKNSLGIFLNKFGTRLADFSYTLYLTHLPIVYMLVHFGFPKSQSINAVSIGYYLAAIGISLVSAYAIYLVFEKKTKYVKEIMKMKIPSGERVREQQYQNKRA</sequence>
<gene>
    <name evidence="3" type="ORF">SAMN04488121_11117</name>
</gene>
<dbReference type="Pfam" id="PF01757">
    <property type="entry name" value="Acyl_transf_3"/>
    <property type="match status" value="1"/>
</dbReference>
<dbReference type="PANTHER" id="PTHR23028:SF131">
    <property type="entry name" value="BLR2367 PROTEIN"/>
    <property type="match status" value="1"/>
</dbReference>
<keyword evidence="3" id="KW-0808">Transferase</keyword>
<protein>
    <submittedName>
        <fullName evidence="3">Peptidoglycan/LPS O-acetylase OafA/YrhL, contains acyltransferase and SGNH-hydrolase domains</fullName>
    </submittedName>
</protein>
<dbReference type="AlphaFoldDB" id="A0A1G8BE64"/>
<evidence type="ECO:0000313" key="4">
    <source>
        <dbReference type="Proteomes" id="UP000199045"/>
    </source>
</evidence>
<keyword evidence="1" id="KW-1133">Transmembrane helix</keyword>
<dbReference type="InterPro" id="IPR050879">
    <property type="entry name" value="Acyltransferase_3"/>
</dbReference>
<feature type="domain" description="Acyltransferase 3" evidence="2">
    <location>
        <begin position="10"/>
        <end position="339"/>
    </location>
</feature>
<dbReference type="InterPro" id="IPR002656">
    <property type="entry name" value="Acyl_transf_3_dom"/>
</dbReference>
<organism evidence="3 4">
    <name type="scientific">Chitinophaga filiformis</name>
    <name type="common">Myxococcus filiformis</name>
    <name type="synonym">Flexibacter filiformis</name>
    <dbReference type="NCBI Taxonomy" id="104663"/>
    <lineage>
        <taxon>Bacteria</taxon>
        <taxon>Pseudomonadati</taxon>
        <taxon>Bacteroidota</taxon>
        <taxon>Chitinophagia</taxon>
        <taxon>Chitinophagales</taxon>
        <taxon>Chitinophagaceae</taxon>
        <taxon>Chitinophaga</taxon>
    </lineage>
</organism>
<feature type="transmembrane region" description="Helical" evidence="1">
    <location>
        <begin position="290"/>
        <end position="310"/>
    </location>
</feature>
<dbReference type="Proteomes" id="UP000199045">
    <property type="component" value="Unassembled WGS sequence"/>
</dbReference>
<evidence type="ECO:0000256" key="1">
    <source>
        <dbReference type="SAM" id="Phobius"/>
    </source>
</evidence>
<dbReference type="STRING" id="104663.SAMN04488121_11117"/>
<feature type="transmembrane region" description="Helical" evidence="1">
    <location>
        <begin position="54"/>
        <end position="79"/>
    </location>
</feature>
<feature type="transmembrane region" description="Helical" evidence="1">
    <location>
        <begin position="100"/>
        <end position="118"/>
    </location>
</feature>
<keyword evidence="3" id="KW-0012">Acyltransferase</keyword>
<dbReference type="EMBL" id="FNBN01000011">
    <property type="protein sequence ID" value="SDH31516.1"/>
    <property type="molecule type" value="Genomic_DNA"/>
</dbReference>
<feature type="transmembrane region" description="Helical" evidence="1">
    <location>
        <begin position="149"/>
        <end position="166"/>
    </location>
</feature>
<name>A0A1G8BE64_CHIFI</name>
<feature type="transmembrane region" description="Helical" evidence="1">
    <location>
        <begin position="178"/>
        <end position="202"/>
    </location>
</feature>
<dbReference type="GO" id="GO:0016787">
    <property type="term" value="F:hydrolase activity"/>
    <property type="evidence" value="ECO:0007669"/>
    <property type="project" value="UniProtKB-KW"/>
</dbReference>
<feature type="transmembrane region" description="Helical" evidence="1">
    <location>
        <begin position="214"/>
        <end position="233"/>
    </location>
</feature>